<feature type="domain" description="Thioesterase" evidence="1">
    <location>
        <begin position="116"/>
        <end position="185"/>
    </location>
</feature>
<comment type="caution">
    <text evidence="2">The sequence shown here is derived from an EMBL/GenBank/DDBJ whole genome shotgun (WGS) entry which is preliminary data.</text>
</comment>
<dbReference type="OrthoDB" id="506431at2759"/>
<organism evidence="2 3">
    <name type="scientific">Cryphonectria parasitica (strain ATCC 38755 / EP155)</name>
    <dbReference type="NCBI Taxonomy" id="660469"/>
    <lineage>
        <taxon>Eukaryota</taxon>
        <taxon>Fungi</taxon>
        <taxon>Dikarya</taxon>
        <taxon>Ascomycota</taxon>
        <taxon>Pezizomycotina</taxon>
        <taxon>Sordariomycetes</taxon>
        <taxon>Sordariomycetidae</taxon>
        <taxon>Diaporthales</taxon>
        <taxon>Cryphonectriaceae</taxon>
        <taxon>Cryphonectria-Endothia species complex</taxon>
        <taxon>Cryphonectria</taxon>
    </lineage>
</organism>
<dbReference type="PANTHER" id="PTHR47260">
    <property type="entry name" value="UPF0644 PROTEIN PB2B4.06"/>
    <property type="match status" value="1"/>
</dbReference>
<name>A0A9P5CP11_CRYP1</name>
<evidence type="ECO:0000313" key="2">
    <source>
        <dbReference type="EMBL" id="KAF3764897.1"/>
    </source>
</evidence>
<dbReference type="RefSeq" id="XP_040775858.1">
    <property type="nucleotide sequence ID" value="XM_040924216.1"/>
</dbReference>
<dbReference type="EMBL" id="MU032348">
    <property type="protein sequence ID" value="KAF3764897.1"/>
    <property type="molecule type" value="Genomic_DNA"/>
</dbReference>
<proteinExistence type="predicted"/>
<dbReference type="CDD" id="cd03443">
    <property type="entry name" value="PaaI_thioesterase"/>
    <property type="match status" value="1"/>
</dbReference>
<dbReference type="SUPFAM" id="SSF54637">
    <property type="entry name" value="Thioesterase/thiol ester dehydrase-isomerase"/>
    <property type="match status" value="1"/>
</dbReference>
<evidence type="ECO:0000313" key="3">
    <source>
        <dbReference type="Proteomes" id="UP000803844"/>
    </source>
</evidence>
<dbReference type="InterPro" id="IPR006683">
    <property type="entry name" value="Thioestr_dom"/>
</dbReference>
<dbReference type="InterPro" id="IPR052061">
    <property type="entry name" value="PTE-AB_protein"/>
</dbReference>
<accession>A0A9P5CP11</accession>
<dbReference type="PANTHER" id="PTHR47260:SF7">
    <property type="entry name" value="THIOESTERASE FAMILY PROTEIN (AFU_ORTHOLOGUE AFUA_1G10800)"/>
    <property type="match status" value="1"/>
</dbReference>
<dbReference type="Pfam" id="PF03061">
    <property type="entry name" value="4HBT"/>
    <property type="match status" value="1"/>
</dbReference>
<gene>
    <name evidence="2" type="ORF">M406DRAFT_43235</name>
</gene>
<dbReference type="Proteomes" id="UP000803844">
    <property type="component" value="Unassembled WGS sequence"/>
</dbReference>
<dbReference type="Gene3D" id="3.10.129.10">
    <property type="entry name" value="Hotdog Thioesterase"/>
    <property type="match status" value="1"/>
</dbReference>
<reference evidence="2" key="1">
    <citation type="journal article" date="2020" name="Phytopathology">
        <title>Genome sequence of the chestnut blight fungus Cryphonectria parasitica EP155: A fundamental resource for an archetypical invasive plant pathogen.</title>
        <authorList>
            <person name="Crouch J.A."/>
            <person name="Dawe A."/>
            <person name="Aerts A."/>
            <person name="Barry K."/>
            <person name="Churchill A.C.L."/>
            <person name="Grimwood J."/>
            <person name="Hillman B."/>
            <person name="Milgroom M.G."/>
            <person name="Pangilinan J."/>
            <person name="Smith M."/>
            <person name="Salamov A."/>
            <person name="Schmutz J."/>
            <person name="Yadav J."/>
            <person name="Grigoriev I.V."/>
            <person name="Nuss D."/>
        </authorList>
    </citation>
    <scope>NUCLEOTIDE SEQUENCE</scope>
    <source>
        <strain evidence="2">EP155</strain>
    </source>
</reference>
<keyword evidence="3" id="KW-1185">Reference proteome</keyword>
<protein>
    <recommendedName>
        <fullName evidence="1">Thioesterase domain-containing protein</fullName>
    </recommendedName>
</protein>
<dbReference type="GeneID" id="63841345"/>
<evidence type="ECO:0000259" key="1">
    <source>
        <dbReference type="Pfam" id="PF03061"/>
    </source>
</evidence>
<sequence>MAVSPAYGTVSGYLTPKSDADTLDMWQPTDETEQAYEDHINAHPFVRALRADPAFTESRPHLKIPPAWRAHNLTAGTLMGPGRVPFPPLAWIDESGWRKEYVQISYVGSELCGHPGIVHGGYLATVLDEGLARSAFAALPHRVAVTANLNINYKSPCTAGQYIVLRGQVTKAEGRKVWVEGRIETLPAGDERPVVLADATALYIEPKQAAVSCFPHTYLGDTFYGDETET</sequence>
<dbReference type="InterPro" id="IPR029069">
    <property type="entry name" value="HotDog_dom_sf"/>
</dbReference>
<dbReference type="AlphaFoldDB" id="A0A9P5CP11"/>